<proteinExistence type="predicted"/>
<organism evidence="2 3">
    <name type="scientific">Lichenibacterium minor</name>
    <dbReference type="NCBI Taxonomy" id="2316528"/>
    <lineage>
        <taxon>Bacteria</taxon>
        <taxon>Pseudomonadati</taxon>
        <taxon>Pseudomonadota</taxon>
        <taxon>Alphaproteobacteria</taxon>
        <taxon>Hyphomicrobiales</taxon>
        <taxon>Lichenihabitantaceae</taxon>
        <taxon>Lichenibacterium</taxon>
    </lineage>
</organism>
<dbReference type="OrthoDB" id="7271690at2"/>
<comment type="caution">
    <text evidence="2">The sequence shown here is derived from an EMBL/GenBank/DDBJ whole genome shotgun (WGS) entry which is preliminary data.</text>
</comment>
<protein>
    <recommendedName>
        <fullName evidence="4">DUF5666 domain-containing protein</fullName>
    </recommendedName>
</protein>
<evidence type="ECO:0000256" key="1">
    <source>
        <dbReference type="SAM" id="MobiDB-lite"/>
    </source>
</evidence>
<evidence type="ECO:0000313" key="3">
    <source>
        <dbReference type="Proteomes" id="UP000290759"/>
    </source>
</evidence>
<reference evidence="2 3" key="2">
    <citation type="submission" date="2019-02" db="EMBL/GenBank/DDBJ databases">
        <title>'Lichenibacterium ramalinii' gen. nov. sp. nov., 'Lichenibacterium minor' gen. nov. sp. nov.</title>
        <authorList>
            <person name="Pankratov T."/>
        </authorList>
    </citation>
    <scope>NUCLEOTIDE SEQUENCE [LARGE SCALE GENOMIC DNA]</scope>
    <source>
        <strain evidence="2 3">RmlP026</strain>
    </source>
</reference>
<evidence type="ECO:0000313" key="2">
    <source>
        <dbReference type="EMBL" id="RYC29199.1"/>
    </source>
</evidence>
<dbReference type="EMBL" id="QYBB01000063">
    <property type="protein sequence ID" value="RYC29199.1"/>
    <property type="molecule type" value="Genomic_DNA"/>
</dbReference>
<accession>A0A4Q2TYK8</accession>
<keyword evidence="3" id="KW-1185">Reference proteome</keyword>
<feature type="region of interest" description="Disordered" evidence="1">
    <location>
        <begin position="317"/>
        <end position="374"/>
    </location>
</feature>
<dbReference type="AlphaFoldDB" id="A0A4Q2TYK8"/>
<reference evidence="2 3" key="1">
    <citation type="submission" date="2018-12" db="EMBL/GenBank/DDBJ databases">
        <authorList>
            <person name="Grouzdev D.S."/>
            <person name="Krutkina M.S."/>
        </authorList>
    </citation>
    <scope>NUCLEOTIDE SEQUENCE [LARGE SCALE GENOMIC DNA]</scope>
    <source>
        <strain evidence="2 3">RmlP026</strain>
    </source>
</reference>
<feature type="compositionally biased region" description="Gly residues" evidence="1">
    <location>
        <begin position="321"/>
        <end position="330"/>
    </location>
</feature>
<evidence type="ECO:0008006" key="4">
    <source>
        <dbReference type="Google" id="ProtNLM"/>
    </source>
</evidence>
<gene>
    <name evidence="2" type="ORF">D3273_25105</name>
</gene>
<dbReference type="RefSeq" id="WP_129229701.1">
    <property type="nucleotide sequence ID" value="NZ_QYBB01000063.1"/>
</dbReference>
<dbReference type="Proteomes" id="UP000290759">
    <property type="component" value="Unassembled WGS sequence"/>
</dbReference>
<sequence>MSGRRPPILSRRGFAALLLQGTALWGGRALARDPEAGADRGLGGTGAVPTDPKETPGQDRGNGGTGVIGTIRRFGSIVVNDLRVTFPPGVPVSIDGRAATARDLKLGHVVRVLARCRRGVLVTRAIVARSEVVGPVDAAGEGGLVVLGQRVLVPDGVAVPAHRVGDHLAVSGLRRLDGAVVASLVELRNPGPAQVHGPLEAGLDGGLAVGGLDIAALPPTLLGRRVSLVGARRGSAFHAASVTVEPLVPFAAADRVSLEAYVARTSDGLRLGSGLDVSADAAALAEVGEDGPVRAVILARPDPSGRLDAQSLRVERDAHGGGHAPGGPGGPQDSPPGMRTGGGPNGSAPGDGGPGAGGPGGNGPNGGGARGPGR</sequence>
<feature type="compositionally biased region" description="Gly residues" evidence="1">
    <location>
        <begin position="339"/>
        <end position="374"/>
    </location>
</feature>
<feature type="region of interest" description="Disordered" evidence="1">
    <location>
        <begin position="35"/>
        <end position="67"/>
    </location>
</feature>
<name>A0A4Q2TYK8_9HYPH</name>